<evidence type="ECO:0000259" key="9">
    <source>
        <dbReference type="Pfam" id="PF14360"/>
    </source>
</evidence>
<organism evidence="10 11">
    <name type="scientific">Allacma fusca</name>
    <dbReference type="NCBI Taxonomy" id="39272"/>
    <lineage>
        <taxon>Eukaryota</taxon>
        <taxon>Metazoa</taxon>
        <taxon>Ecdysozoa</taxon>
        <taxon>Arthropoda</taxon>
        <taxon>Hexapoda</taxon>
        <taxon>Collembola</taxon>
        <taxon>Symphypleona</taxon>
        <taxon>Sminthuridae</taxon>
        <taxon>Allacma</taxon>
    </lineage>
</organism>
<dbReference type="PANTHER" id="PTHR21290:SF27">
    <property type="entry name" value="PHOSPHATIDYLCHOLINE:CERAMIDE CHOLINEPHOSPHOTRANSFERASE 1"/>
    <property type="match status" value="1"/>
</dbReference>
<protein>
    <recommendedName>
        <fullName evidence="9">Sphingomyelin synthase-like domain-containing protein</fullName>
    </recommendedName>
</protein>
<dbReference type="Pfam" id="PF14360">
    <property type="entry name" value="PAP2_C"/>
    <property type="match status" value="1"/>
</dbReference>
<evidence type="ECO:0000256" key="4">
    <source>
        <dbReference type="ARBA" id="ARBA00022692"/>
    </source>
</evidence>
<dbReference type="EMBL" id="CAJVCH010239458">
    <property type="protein sequence ID" value="CAG7732880.1"/>
    <property type="molecule type" value="Genomic_DNA"/>
</dbReference>
<dbReference type="AlphaFoldDB" id="A0A8J2KV01"/>
<evidence type="ECO:0000256" key="7">
    <source>
        <dbReference type="ARBA" id="ARBA00023098"/>
    </source>
</evidence>
<comment type="subcellular location">
    <subcellularLocation>
        <location evidence="1">Membrane</location>
        <topology evidence="1">Multi-pass membrane protein</topology>
    </subcellularLocation>
</comment>
<accession>A0A8J2KV01</accession>
<evidence type="ECO:0000313" key="11">
    <source>
        <dbReference type="Proteomes" id="UP000708208"/>
    </source>
</evidence>
<dbReference type="GO" id="GO:0005886">
    <property type="term" value="C:plasma membrane"/>
    <property type="evidence" value="ECO:0007669"/>
    <property type="project" value="TreeGrafter"/>
</dbReference>
<evidence type="ECO:0000256" key="1">
    <source>
        <dbReference type="ARBA" id="ARBA00004141"/>
    </source>
</evidence>
<evidence type="ECO:0000256" key="6">
    <source>
        <dbReference type="ARBA" id="ARBA00022989"/>
    </source>
</evidence>
<dbReference type="GO" id="GO:0033188">
    <property type="term" value="F:sphingomyelin synthase activity"/>
    <property type="evidence" value="ECO:0007669"/>
    <property type="project" value="TreeGrafter"/>
</dbReference>
<feature type="domain" description="Sphingomyelin synthase-like" evidence="9">
    <location>
        <begin position="2"/>
        <end position="49"/>
    </location>
</feature>
<keyword evidence="11" id="KW-1185">Reference proteome</keyword>
<keyword evidence="6" id="KW-1133">Transmembrane helix</keyword>
<proteinExistence type="inferred from homology"/>
<dbReference type="Proteomes" id="UP000708208">
    <property type="component" value="Unassembled WGS sequence"/>
</dbReference>
<comment type="similarity">
    <text evidence="2">Belongs to the sphingomyelin synthase family.</text>
</comment>
<feature type="non-terminal residue" evidence="10">
    <location>
        <position position="1"/>
    </location>
</feature>
<dbReference type="InterPro" id="IPR045221">
    <property type="entry name" value="Sphingomyelin_synth-like"/>
</dbReference>
<keyword evidence="5" id="KW-0746">Sphingolipid metabolism</keyword>
<dbReference type="GO" id="GO:0047493">
    <property type="term" value="F:ceramide cholinephosphotransferase activity"/>
    <property type="evidence" value="ECO:0007669"/>
    <property type="project" value="TreeGrafter"/>
</dbReference>
<keyword evidence="7" id="KW-0443">Lipid metabolism</keyword>
<name>A0A8J2KV01_9HEXA</name>
<keyword evidence="4" id="KW-0812">Transmembrane</keyword>
<evidence type="ECO:0000256" key="8">
    <source>
        <dbReference type="ARBA" id="ARBA00023136"/>
    </source>
</evidence>
<keyword evidence="3" id="KW-0808">Transferase</keyword>
<dbReference type="InterPro" id="IPR025749">
    <property type="entry name" value="Sphingomyelin_synth-like_dom"/>
</dbReference>
<keyword evidence="8" id="KW-0472">Membrane</keyword>
<gene>
    <name evidence="10" type="ORF">AFUS01_LOCUS21361</name>
</gene>
<evidence type="ECO:0000256" key="2">
    <source>
        <dbReference type="ARBA" id="ARBA00005441"/>
    </source>
</evidence>
<dbReference type="GO" id="GO:0006686">
    <property type="term" value="P:sphingomyelin biosynthetic process"/>
    <property type="evidence" value="ECO:0007669"/>
    <property type="project" value="TreeGrafter"/>
</dbReference>
<sequence>SSQRWSQLRLLMWALACAGIGALLVSHGHYTVDILIGYYAGTRMYRTFHTLVNNPELKVKSVRNYYSEAWWYRIFQYFEANVGDRVPNTYSSPIPFWSTPKLP</sequence>
<dbReference type="GO" id="GO:0046513">
    <property type="term" value="P:ceramide biosynthetic process"/>
    <property type="evidence" value="ECO:0007669"/>
    <property type="project" value="TreeGrafter"/>
</dbReference>
<dbReference type="OrthoDB" id="422827at2759"/>
<dbReference type="PANTHER" id="PTHR21290">
    <property type="entry name" value="SPHINGOMYELIN SYNTHETASE"/>
    <property type="match status" value="1"/>
</dbReference>
<dbReference type="GO" id="GO:0005789">
    <property type="term" value="C:endoplasmic reticulum membrane"/>
    <property type="evidence" value="ECO:0007669"/>
    <property type="project" value="TreeGrafter"/>
</dbReference>
<evidence type="ECO:0000256" key="3">
    <source>
        <dbReference type="ARBA" id="ARBA00022679"/>
    </source>
</evidence>
<dbReference type="GO" id="GO:0000139">
    <property type="term" value="C:Golgi membrane"/>
    <property type="evidence" value="ECO:0007669"/>
    <property type="project" value="TreeGrafter"/>
</dbReference>
<evidence type="ECO:0000256" key="5">
    <source>
        <dbReference type="ARBA" id="ARBA00022919"/>
    </source>
</evidence>
<reference evidence="10" key="1">
    <citation type="submission" date="2021-06" db="EMBL/GenBank/DDBJ databases">
        <authorList>
            <person name="Hodson N. C."/>
            <person name="Mongue J. A."/>
            <person name="Jaron S. K."/>
        </authorList>
    </citation>
    <scope>NUCLEOTIDE SEQUENCE</scope>
</reference>
<evidence type="ECO:0000313" key="10">
    <source>
        <dbReference type="EMBL" id="CAG7732880.1"/>
    </source>
</evidence>
<comment type="caution">
    <text evidence="10">The sequence shown here is derived from an EMBL/GenBank/DDBJ whole genome shotgun (WGS) entry which is preliminary data.</text>
</comment>